<evidence type="ECO:0000256" key="2">
    <source>
        <dbReference type="SAM" id="MobiDB-lite"/>
    </source>
</evidence>
<dbReference type="RefSeq" id="XP_016620994.1">
    <property type="nucleotide sequence ID" value="XM_016763381.1"/>
</dbReference>
<reference evidence="3" key="1">
    <citation type="submission" date="2015-01" db="EMBL/GenBank/DDBJ databases">
        <title>The Genome Sequence of Cladophialophora bantiana CBS 173.52.</title>
        <authorList>
            <consortium name="The Broad Institute Genomics Platform"/>
            <person name="Cuomo C."/>
            <person name="de Hoog S."/>
            <person name="Gorbushina A."/>
            <person name="Stielow B."/>
            <person name="Teixiera M."/>
            <person name="Abouelleil A."/>
            <person name="Chapman S.B."/>
            <person name="Priest M."/>
            <person name="Young S.K."/>
            <person name="Wortman J."/>
            <person name="Nusbaum C."/>
            <person name="Birren B."/>
        </authorList>
    </citation>
    <scope>NUCLEOTIDE SEQUENCE [LARGE SCALE GENOMIC DNA]</scope>
    <source>
        <strain evidence="3">CBS 173.52</strain>
    </source>
</reference>
<proteinExistence type="predicted"/>
<dbReference type="EMBL" id="KN846986">
    <property type="protein sequence ID" value="KIW94325.1"/>
    <property type="molecule type" value="Genomic_DNA"/>
</dbReference>
<dbReference type="AlphaFoldDB" id="A0A0D2HTY4"/>
<gene>
    <name evidence="3" type="ORF">Z519_05641</name>
</gene>
<keyword evidence="1" id="KW-0175">Coiled coil</keyword>
<organism evidence="3 4">
    <name type="scientific">Cladophialophora bantiana (strain ATCC 10958 / CBS 173.52 / CDC B-1940 / NIH 8579)</name>
    <name type="common">Xylohypha bantiana</name>
    <dbReference type="NCBI Taxonomy" id="1442370"/>
    <lineage>
        <taxon>Eukaryota</taxon>
        <taxon>Fungi</taxon>
        <taxon>Dikarya</taxon>
        <taxon>Ascomycota</taxon>
        <taxon>Pezizomycotina</taxon>
        <taxon>Eurotiomycetes</taxon>
        <taxon>Chaetothyriomycetidae</taxon>
        <taxon>Chaetothyriales</taxon>
        <taxon>Herpotrichiellaceae</taxon>
        <taxon>Cladophialophora</taxon>
    </lineage>
</organism>
<feature type="coiled-coil region" evidence="1">
    <location>
        <begin position="36"/>
        <end position="63"/>
    </location>
</feature>
<sequence>MDPRHRGLYVRWCQSPRVELLVGQDVGQMERFVIPQEFLQRRSRTLREQIAKLEENISSKEIALPETAPQTMEEFFIWNFTPNPQVDERLSFRDVVQLGIFAWKYQVSALSNQVTDMIRHNLANNEWKLEAAIVDAIYQAAPAKSPLREVIRAALGQLPRSCIDGEEWERTWKRNPDLGWDHHKSSDKEWTPKDYLTGSCRFHNHDEIKRRLSLCDGCPYAQEDCYPVWEDDPEEQESEVKEVTESWPVAETHVMGETLPNDIQLPDAPKLMEQTVEEASGLAASVFEDAPERVLEETAVVETAVETNGVTNHGVPEESIEDGDGMATPHPETNGVKNIRLDEAPFESDACSASHGSVQGDEGPLAVNGAVTNSLEESVNGAMHVEAVNGHDVCITGDKKKKGKKSKKKRMGSISNGNVNVNVNGNELPVTQN</sequence>
<feature type="compositionally biased region" description="Low complexity" evidence="2">
    <location>
        <begin position="416"/>
        <end position="426"/>
    </location>
</feature>
<dbReference type="GeneID" id="27698569"/>
<dbReference type="Proteomes" id="UP000053789">
    <property type="component" value="Unassembled WGS sequence"/>
</dbReference>
<dbReference type="HOGENOM" id="CLU_043169_0_0_1"/>
<feature type="region of interest" description="Disordered" evidence="2">
    <location>
        <begin position="395"/>
        <end position="433"/>
    </location>
</feature>
<dbReference type="OrthoDB" id="194443at2759"/>
<accession>A0A0D2HTY4</accession>
<evidence type="ECO:0000256" key="1">
    <source>
        <dbReference type="SAM" id="Coils"/>
    </source>
</evidence>
<name>A0A0D2HTY4_CLAB1</name>
<evidence type="ECO:0000313" key="4">
    <source>
        <dbReference type="Proteomes" id="UP000053789"/>
    </source>
</evidence>
<protein>
    <submittedName>
        <fullName evidence="3">Uncharacterized protein</fullName>
    </submittedName>
</protein>
<keyword evidence="4" id="KW-1185">Reference proteome</keyword>
<evidence type="ECO:0000313" key="3">
    <source>
        <dbReference type="EMBL" id="KIW94325.1"/>
    </source>
</evidence>
<feature type="compositionally biased region" description="Basic residues" evidence="2">
    <location>
        <begin position="399"/>
        <end position="411"/>
    </location>
</feature>